<name>F4RSU3_MELLP</name>
<accession>F4RSU3</accession>
<dbReference type="VEuPathDB" id="FungiDB:MELLADRAFT_88745"/>
<protein>
    <submittedName>
        <fullName evidence="1">Uncharacterized protein</fullName>
    </submittedName>
</protein>
<gene>
    <name evidence="1" type="ORF">MELLADRAFT_88745</name>
</gene>
<dbReference type="GeneID" id="18934983"/>
<organism evidence="2">
    <name type="scientific">Melampsora larici-populina (strain 98AG31 / pathotype 3-4-7)</name>
    <name type="common">Poplar leaf rust fungus</name>
    <dbReference type="NCBI Taxonomy" id="747676"/>
    <lineage>
        <taxon>Eukaryota</taxon>
        <taxon>Fungi</taxon>
        <taxon>Dikarya</taxon>
        <taxon>Basidiomycota</taxon>
        <taxon>Pucciniomycotina</taxon>
        <taxon>Pucciniomycetes</taxon>
        <taxon>Pucciniales</taxon>
        <taxon>Melampsoraceae</taxon>
        <taxon>Melampsora</taxon>
    </lineage>
</organism>
<keyword evidence="2" id="KW-1185">Reference proteome</keyword>
<dbReference type="InParanoid" id="F4RSU3"/>
<dbReference type="KEGG" id="mlr:MELLADRAFT_88745"/>
<proteinExistence type="predicted"/>
<dbReference type="Proteomes" id="UP000001072">
    <property type="component" value="Unassembled WGS sequence"/>
</dbReference>
<reference evidence="2" key="1">
    <citation type="journal article" date="2011" name="Proc. Natl. Acad. Sci. U.S.A.">
        <title>Obligate biotrophy features unraveled by the genomic analysis of rust fungi.</title>
        <authorList>
            <person name="Duplessis S."/>
            <person name="Cuomo C.A."/>
            <person name="Lin Y.-C."/>
            <person name="Aerts A."/>
            <person name="Tisserant E."/>
            <person name="Veneault-Fourrey C."/>
            <person name="Joly D.L."/>
            <person name="Hacquard S."/>
            <person name="Amselem J."/>
            <person name="Cantarel B.L."/>
            <person name="Chiu R."/>
            <person name="Coutinho P.M."/>
            <person name="Feau N."/>
            <person name="Field M."/>
            <person name="Frey P."/>
            <person name="Gelhaye E."/>
            <person name="Goldberg J."/>
            <person name="Grabherr M.G."/>
            <person name="Kodira C.D."/>
            <person name="Kohler A."/>
            <person name="Kuees U."/>
            <person name="Lindquist E.A."/>
            <person name="Lucas S.M."/>
            <person name="Mago R."/>
            <person name="Mauceli E."/>
            <person name="Morin E."/>
            <person name="Murat C."/>
            <person name="Pangilinan J.L."/>
            <person name="Park R."/>
            <person name="Pearson M."/>
            <person name="Quesneville H."/>
            <person name="Rouhier N."/>
            <person name="Sakthikumar S."/>
            <person name="Salamov A.A."/>
            <person name="Schmutz J."/>
            <person name="Selles B."/>
            <person name="Shapiro H."/>
            <person name="Tanguay P."/>
            <person name="Tuskan G.A."/>
            <person name="Henrissat B."/>
            <person name="Van de Peer Y."/>
            <person name="Rouze P."/>
            <person name="Ellis J.G."/>
            <person name="Dodds P.N."/>
            <person name="Schein J.E."/>
            <person name="Zhong S."/>
            <person name="Hamelin R.C."/>
            <person name="Grigoriev I.V."/>
            <person name="Szabo L.J."/>
            <person name="Martin F."/>
        </authorList>
    </citation>
    <scope>NUCLEOTIDE SEQUENCE [LARGE SCALE GENOMIC DNA]</scope>
    <source>
        <strain evidence="2">98AG31 / pathotype 3-4-7</strain>
    </source>
</reference>
<dbReference type="HOGENOM" id="CLU_2794465_0_0_1"/>
<evidence type="ECO:0000313" key="2">
    <source>
        <dbReference type="Proteomes" id="UP000001072"/>
    </source>
</evidence>
<dbReference type="EMBL" id="GL883118">
    <property type="protein sequence ID" value="EGG04545.1"/>
    <property type="molecule type" value="Genomic_DNA"/>
</dbReference>
<evidence type="ECO:0000313" key="1">
    <source>
        <dbReference type="EMBL" id="EGG04545.1"/>
    </source>
</evidence>
<dbReference type="AlphaFoldDB" id="F4RSU3"/>
<sequence>MMIPPKLQVTHESPDLVFQIQPVHFQPRIQLSSSKSPRSTTRLKDLSYSLLPSITILKSLLDLSIVGL</sequence>
<dbReference type="RefSeq" id="XP_007412336.1">
    <property type="nucleotide sequence ID" value="XM_007412274.1"/>
</dbReference>